<evidence type="ECO:0000313" key="1">
    <source>
        <dbReference type="EMBL" id="QTA89182.1"/>
    </source>
</evidence>
<dbReference type="Proteomes" id="UP000663722">
    <property type="component" value="Chromosome"/>
</dbReference>
<dbReference type="EMBL" id="CP061800">
    <property type="protein sequence ID" value="QTA89182.1"/>
    <property type="molecule type" value="Genomic_DNA"/>
</dbReference>
<gene>
    <name evidence="1" type="ORF">dnm_052320</name>
</gene>
<proteinExistence type="predicted"/>
<dbReference type="KEGG" id="dmm:dnm_052320"/>
<dbReference type="AlphaFoldDB" id="A0A975BP92"/>
<organism evidence="1 2">
    <name type="scientific">Desulfonema magnum</name>
    <dbReference type="NCBI Taxonomy" id="45655"/>
    <lineage>
        <taxon>Bacteria</taxon>
        <taxon>Pseudomonadati</taxon>
        <taxon>Thermodesulfobacteriota</taxon>
        <taxon>Desulfobacteria</taxon>
        <taxon>Desulfobacterales</taxon>
        <taxon>Desulfococcaceae</taxon>
        <taxon>Desulfonema</taxon>
    </lineage>
</organism>
<protein>
    <submittedName>
        <fullName evidence="1">Uncharacterized protein</fullName>
    </submittedName>
</protein>
<evidence type="ECO:0000313" key="2">
    <source>
        <dbReference type="Proteomes" id="UP000663722"/>
    </source>
</evidence>
<accession>A0A975BP92</accession>
<reference evidence="1" key="1">
    <citation type="journal article" date="2021" name="Microb. Physiol.">
        <title>Proteogenomic Insights into the Physiology of Marine, Sulfate-Reducing, Filamentous Desulfonema limicola and Desulfonema magnum.</title>
        <authorList>
            <person name="Schnaars V."/>
            <person name="Wohlbrand L."/>
            <person name="Scheve S."/>
            <person name="Hinrichs C."/>
            <person name="Reinhardt R."/>
            <person name="Rabus R."/>
        </authorList>
    </citation>
    <scope>NUCLEOTIDE SEQUENCE</scope>
    <source>
        <strain evidence="1">4be13</strain>
    </source>
</reference>
<name>A0A975BP92_9BACT</name>
<keyword evidence="2" id="KW-1185">Reference proteome</keyword>
<sequence length="39" mass="4625">MEAVSYDFEAPDLLPKIFFKWYSNLKKVSTSDTVWHIFA</sequence>